<dbReference type="InterPro" id="IPR001207">
    <property type="entry name" value="Transposase_mutator"/>
</dbReference>
<proteinExistence type="predicted"/>
<keyword evidence="2" id="KW-0238">DNA-binding</keyword>
<dbReference type="PANTHER" id="PTHR33217">
    <property type="entry name" value="TRANSPOSASE FOR INSERTION SEQUENCE ELEMENT IS1081"/>
    <property type="match status" value="1"/>
</dbReference>
<name>A0A645HZ34_9ZZZZ</name>
<sequence>MSILSKEQMRAILKEYHVKTAEDINHALKDMFGGLLQEALEAELDTELGYEKNGQKPEGTGNRRNGHTKKLVRTERGELELAVPRDRTGEFNPLIVKKHQKEITGIDEQILALYAKEVSVRDIQAHLNQIWTVVRTFWACISASTKLRNSG</sequence>
<evidence type="ECO:0000256" key="2">
    <source>
        <dbReference type="ARBA" id="ARBA00023125"/>
    </source>
</evidence>
<dbReference type="GO" id="GO:0006313">
    <property type="term" value="P:DNA transposition"/>
    <property type="evidence" value="ECO:0007669"/>
    <property type="project" value="InterPro"/>
</dbReference>
<dbReference type="EMBL" id="VSSQ01103302">
    <property type="protein sequence ID" value="MPN44287.1"/>
    <property type="molecule type" value="Genomic_DNA"/>
</dbReference>
<evidence type="ECO:0000313" key="5">
    <source>
        <dbReference type="EMBL" id="MPN44287.1"/>
    </source>
</evidence>
<keyword evidence="3" id="KW-0233">DNA recombination</keyword>
<evidence type="ECO:0000256" key="1">
    <source>
        <dbReference type="ARBA" id="ARBA00022578"/>
    </source>
</evidence>
<evidence type="ECO:0000256" key="3">
    <source>
        <dbReference type="ARBA" id="ARBA00023172"/>
    </source>
</evidence>
<accession>A0A645HZ34</accession>
<evidence type="ECO:0008006" key="6">
    <source>
        <dbReference type="Google" id="ProtNLM"/>
    </source>
</evidence>
<keyword evidence="1" id="KW-0815">Transposition</keyword>
<feature type="region of interest" description="Disordered" evidence="4">
    <location>
        <begin position="50"/>
        <end position="70"/>
    </location>
</feature>
<dbReference type="PANTHER" id="PTHR33217:SF8">
    <property type="entry name" value="MUTATOR FAMILY TRANSPOSASE"/>
    <property type="match status" value="1"/>
</dbReference>
<dbReference type="AlphaFoldDB" id="A0A645HZ34"/>
<gene>
    <name evidence="5" type="ORF">SDC9_191849</name>
</gene>
<evidence type="ECO:0000256" key="4">
    <source>
        <dbReference type="SAM" id="MobiDB-lite"/>
    </source>
</evidence>
<dbReference type="GO" id="GO:0003677">
    <property type="term" value="F:DNA binding"/>
    <property type="evidence" value="ECO:0007669"/>
    <property type="project" value="UniProtKB-KW"/>
</dbReference>
<dbReference type="GO" id="GO:0004803">
    <property type="term" value="F:transposase activity"/>
    <property type="evidence" value="ECO:0007669"/>
    <property type="project" value="InterPro"/>
</dbReference>
<reference evidence="5" key="1">
    <citation type="submission" date="2019-08" db="EMBL/GenBank/DDBJ databases">
        <authorList>
            <person name="Kucharzyk K."/>
            <person name="Murdoch R.W."/>
            <person name="Higgins S."/>
            <person name="Loffler F."/>
        </authorList>
    </citation>
    <scope>NUCLEOTIDE SEQUENCE</scope>
</reference>
<dbReference type="Pfam" id="PF00872">
    <property type="entry name" value="Transposase_mut"/>
    <property type="match status" value="1"/>
</dbReference>
<comment type="caution">
    <text evidence="5">The sequence shown here is derived from an EMBL/GenBank/DDBJ whole genome shotgun (WGS) entry which is preliminary data.</text>
</comment>
<protein>
    <recommendedName>
        <fullName evidence="6">Mutator family transposase</fullName>
    </recommendedName>
</protein>
<organism evidence="5">
    <name type="scientific">bioreactor metagenome</name>
    <dbReference type="NCBI Taxonomy" id="1076179"/>
    <lineage>
        <taxon>unclassified sequences</taxon>
        <taxon>metagenomes</taxon>
        <taxon>ecological metagenomes</taxon>
    </lineage>
</organism>